<dbReference type="EMBL" id="PPDF01000001">
    <property type="protein sequence ID" value="PQL26102.1"/>
    <property type="molecule type" value="Genomic_DNA"/>
</dbReference>
<dbReference type="GO" id="GO:0004645">
    <property type="term" value="F:1,4-alpha-oligoglucan phosphorylase activity"/>
    <property type="evidence" value="ECO:0007669"/>
    <property type="project" value="InterPro"/>
</dbReference>
<dbReference type="PROSITE" id="PS00647">
    <property type="entry name" value="THYMID_PHOSPHORYLASE"/>
    <property type="match status" value="1"/>
</dbReference>
<dbReference type="NCBIfam" id="NF004747">
    <property type="entry name" value="PRK06078.1"/>
    <property type="match status" value="1"/>
</dbReference>
<dbReference type="Gene3D" id="3.90.1170.30">
    <property type="entry name" value="Pyrimidine nucleoside phosphorylase-like, C-terminal domain"/>
    <property type="match status" value="1"/>
</dbReference>
<proteinExistence type="inferred from homology"/>
<comment type="catalytic activity">
    <reaction evidence="9">
        <text>uridine + phosphate = alpha-D-ribose 1-phosphate + uracil</text>
        <dbReference type="Rhea" id="RHEA:24388"/>
        <dbReference type="ChEBI" id="CHEBI:16704"/>
        <dbReference type="ChEBI" id="CHEBI:17568"/>
        <dbReference type="ChEBI" id="CHEBI:43474"/>
        <dbReference type="ChEBI" id="CHEBI:57720"/>
        <dbReference type="EC" id="2.4.2.2"/>
    </reaction>
</comment>
<dbReference type="GO" id="GO:0009032">
    <property type="term" value="F:thymidine phosphorylase activity"/>
    <property type="evidence" value="ECO:0007669"/>
    <property type="project" value="TreeGrafter"/>
</dbReference>
<evidence type="ECO:0000256" key="2">
    <source>
        <dbReference type="ARBA" id="ARBA00003877"/>
    </source>
</evidence>
<dbReference type="PANTHER" id="PTHR10515">
    <property type="entry name" value="THYMIDINE PHOSPHORYLASE"/>
    <property type="match status" value="1"/>
</dbReference>
<evidence type="ECO:0000256" key="5">
    <source>
        <dbReference type="ARBA" id="ARBA00011889"/>
    </source>
</evidence>
<dbReference type="STRING" id="1110546.GCA_001078375_00502"/>
<gene>
    <name evidence="12" type="primary">deoA</name>
    <name evidence="12" type="ORF">VTHSUH11_00375</name>
</gene>
<dbReference type="InterPro" id="IPR036566">
    <property type="entry name" value="PYNP-like_C_sf"/>
</dbReference>
<dbReference type="PIRSF" id="PIRSF000478">
    <property type="entry name" value="TP_PyNP"/>
    <property type="match status" value="1"/>
</dbReference>
<dbReference type="PANTHER" id="PTHR10515:SF0">
    <property type="entry name" value="THYMIDINE PHOSPHORYLASE"/>
    <property type="match status" value="1"/>
</dbReference>
<protein>
    <recommendedName>
        <fullName evidence="6">Pyrimidine-nucleoside phosphorylase</fullName>
        <ecNumber evidence="5">2.4.2.2</ecNumber>
    </recommendedName>
</protein>
<dbReference type="EC" id="2.4.2.2" evidence="5"/>
<dbReference type="InterPro" id="IPR017459">
    <property type="entry name" value="Glycosyl_Trfase_fam3_N_dom"/>
</dbReference>
<evidence type="ECO:0000259" key="11">
    <source>
        <dbReference type="SMART" id="SM00941"/>
    </source>
</evidence>
<name>A0A2S7ZS48_9FIRM</name>
<dbReference type="NCBIfam" id="NF004490">
    <property type="entry name" value="PRK05820.1"/>
    <property type="match status" value="1"/>
</dbReference>
<evidence type="ECO:0000256" key="6">
    <source>
        <dbReference type="ARBA" id="ARBA00014680"/>
    </source>
</evidence>
<dbReference type="InterPro" id="IPR000312">
    <property type="entry name" value="Glycosyl_Trfase_fam3"/>
</dbReference>
<dbReference type="InterPro" id="IPR035902">
    <property type="entry name" value="Nuc_phospho_transferase"/>
</dbReference>
<dbReference type="SUPFAM" id="SSF47648">
    <property type="entry name" value="Nucleoside phosphorylase/phosphoribosyltransferase N-terminal domain"/>
    <property type="match status" value="1"/>
</dbReference>
<accession>A0A2S7ZS48</accession>
<evidence type="ECO:0000256" key="3">
    <source>
        <dbReference type="ARBA" id="ARBA00006915"/>
    </source>
</evidence>
<dbReference type="SUPFAM" id="SSF54680">
    <property type="entry name" value="Pyrimidine nucleoside phosphorylase C-terminal domain"/>
    <property type="match status" value="1"/>
</dbReference>
<evidence type="ECO:0000256" key="1">
    <source>
        <dbReference type="ARBA" id="ARBA00001066"/>
    </source>
</evidence>
<comment type="catalytic activity">
    <reaction evidence="10">
        <text>thymidine + phosphate = 2-deoxy-alpha-D-ribose 1-phosphate + thymine</text>
        <dbReference type="Rhea" id="RHEA:16037"/>
        <dbReference type="ChEBI" id="CHEBI:17748"/>
        <dbReference type="ChEBI" id="CHEBI:17821"/>
        <dbReference type="ChEBI" id="CHEBI:43474"/>
        <dbReference type="ChEBI" id="CHEBI:57259"/>
        <dbReference type="EC" id="2.4.2.2"/>
    </reaction>
</comment>
<comment type="catalytic activity">
    <reaction evidence="1">
        <text>2'-deoxyuridine + phosphate = 2-deoxy-alpha-D-ribose 1-phosphate + uracil</text>
        <dbReference type="Rhea" id="RHEA:22824"/>
        <dbReference type="ChEBI" id="CHEBI:16450"/>
        <dbReference type="ChEBI" id="CHEBI:17568"/>
        <dbReference type="ChEBI" id="CHEBI:43474"/>
        <dbReference type="ChEBI" id="CHEBI:57259"/>
        <dbReference type="EC" id="2.4.2.2"/>
    </reaction>
</comment>
<evidence type="ECO:0000313" key="12">
    <source>
        <dbReference type="EMBL" id="PQL26102.1"/>
    </source>
</evidence>
<dbReference type="InterPro" id="IPR000053">
    <property type="entry name" value="Thymidine/pyrmidine_PPase"/>
</dbReference>
<dbReference type="InterPro" id="IPR017872">
    <property type="entry name" value="Pyrmidine_PPase_CS"/>
</dbReference>
<dbReference type="Gene3D" id="3.40.1030.10">
    <property type="entry name" value="Nucleoside phosphorylase/phosphoribosyltransferase catalytic domain"/>
    <property type="match status" value="1"/>
</dbReference>
<comment type="similarity">
    <text evidence="3">Belongs to the thymidine/pyrimidine-nucleoside phosphorylase family.</text>
</comment>
<feature type="domain" description="Pyrimidine nucleoside phosphorylase C-terminal" evidence="11">
    <location>
        <begin position="344"/>
        <end position="418"/>
    </location>
</feature>
<evidence type="ECO:0000256" key="9">
    <source>
        <dbReference type="ARBA" id="ARBA00048453"/>
    </source>
</evidence>
<evidence type="ECO:0000256" key="4">
    <source>
        <dbReference type="ARBA" id="ARBA00011738"/>
    </source>
</evidence>
<dbReference type="Pfam" id="PF02885">
    <property type="entry name" value="Glycos_trans_3N"/>
    <property type="match status" value="1"/>
</dbReference>
<keyword evidence="8 12" id="KW-0808">Transferase</keyword>
<dbReference type="FunFam" id="3.40.1030.10:FF:000003">
    <property type="entry name" value="Pyrimidine-nucleoside phosphorylase"/>
    <property type="match status" value="1"/>
</dbReference>
<sequence length="433" mass="45732">MRMYDVILKKRQGIELTDSELQWLIHGYVAGDIPDYQMSAFLMAVIFKGMTPKELGAFTMAMAHSGDMVDLSAIKGIKVDKHSTGGVGDKTTLVIASLVVACGGVVAKMSGRGLGHTGGTIDKMESIPGLRTELSEEEFRNQVNNIGVAVIGQSSNIAPADKKIYALRDVTATVDSIPLIASSIMSKKLASGADAILLDVKVGSGAFMKTIDDARLLAQAMVDIGNANGRIVKAVITDMDRPLGQAIGNALEIAEVIQTLKGRGPQDLTHECLVMATHLLVMSEKGDYDNCYSMVQTALQNGAGLAKLRELIVAQGGKGQVVDDTSLLGSARFTYDIRASKAGYIAHMNTEDCGIASVMLGAGRIVKDGPIDMTAGIVMHKKTGDAVVAGDVLATLYANDESLFEEAEKAYVQALTIGTEASTIGETILGFVE</sequence>
<dbReference type="GO" id="GO:0004850">
    <property type="term" value="F:uridine phosphorylase activity"/>
    <property type="evidence" value="ECO:0007669"/>
    <property type="project" value="RHEA"/>
</dbReference>
<evidence type="ECO:0000256" key="8">
    <source>
        <dbReference type="ARBA" id="ARBA00022679"/>
    </source>
</evidence>
<evidence type="ECO:0000313" key="13">
    <source>
        <dbReference type="Proteomes" id="UP000238877"/>
    </source>
</evidence>
<evidence type="ECO:0000256" key="7">
    <source>
        <dbReference type="ARBA" id="ARBA00022676"/>
    </source>
</evidence>
<dbReference type="SMART" id="SM00941">
    <property type="entry name" value="PYNP_C"/>
    <property type="match status" value="1"/>
</dbReference>
<dbReference type="Proteomes" id="UP000238877">
    <property type="component" value="Unassembled WGS sequence"/>
</dbReference>
<reference evidence="12 13" key="1">
    <citation type="submission" date="2018-01" db="EMBL/GenBank/DDBJ databases">
        <title>Draft genome sequences of clinical isolates and type strains of oral Veillonella including Veillonella infantum sp., nov.</title>
        <authorList>
            <person name="Mashima I."/>
            <person name="Liao Y.-C."/>
            <person name="Sabharwal A."/>
            <person name="Haase E.M."/>
            <person name="Nakazawa F."/>
            <person name="Scannapieco F.A."/>
        </authorList>
    </citation>
    <scope>NUCLEOTIDE SEQUENCE [LARGE SCALE GENOMIC DNA]</scope>
    <source>
        <strain evidence="12 13">Y6</strain>
    </source>
</reference>
<keyword evidence="7 12" id="KW-0328">Glycosyltransferase</keyword>
<dbReference type="GO" id="GO:0005829">
    <property type="term" value="C:cytosol"/>
    <property type="evidence" value="ECO:0007669"/>
    <property type="project" value="TreeGrafter"/>
</dbReference>
<dbReference type="GO" id="GO:0006206">
    <property type="term" value="P:pyrimidine nucleobase metabolic process"/>
    <property type="evidence" value="ECO:0007669"/>
    <property type="project" value="InterPro"/>
</dbReference>
<dbReference type="InterPro" id="IPR036320">
    <property type="entry name" value="Glycosyl_Trfase_fam3_N_dom_sf"/>
</dbReference>
<dbReference type="AlphaFoldDB" id="A0A2S7ZS48"/>
<dbReference type="GO" id="GO:0047847">
    <property type="term" value="F:deoxyuridine phosphorylase activity"/>
    <property type="evidence" value="ECO:0007669"/>
    <property type="project" value="RHEA"/>
</dbReference>
<comment type="caution">
    <text evidence="12">The sequence shown here is derived from an EMBL/GenBank/DDBJ whole genome shotgun (WGS) entry which is preliminary data.</text>
</comment>
<dbReference type="InterPro" id="IPR018090">
    <property type="entry name" value="Pyrmidine_PPas_bac/euk"/>
</dbReference>
<dbReference type="GO" id="GO:0006213">
    <property type="term" value="P:pyrimidine nucleoside metabolic process"/>
    <property type="evidence" value="ECO:0007669"/>
    <property type="project" value="InterPro"/>
</dbReference>
<comment type="subunit">
    <text evidence="4">Homodimer.</text>
</comment>
<dbReference type="Pfam" id="PF07831">
    <property type="entry name" value="PYNP_C"/>
    <property type="match status" value="1"/>
</dbReference>
<dbReference type="SUPFAM" id="SSF52418">
    <property type="entry name" value="Nucleoside phosphorylase/phosphoribosyltransferase catalytic domain"/>
    <property type="match status" value="1"/>
</dbReference>
<dbReference type="Pfam" id="PF00591">
    <property type="entry name" value="Glycos_transf_3"/>
    <property type="match status" value="1"/>
</dbReference>
<dbReference type="Gene3D" id="1.20.970.10">
    <property type="entry name" value="Transferase, Pyrimidine Nucleoside Phosphorylase, Chain C"/>
    <property type="match status" value="1"/>
</dbReference>
<dbReference type="InterPro" id="IPR013102">
    <property type="entry name" value="PYNP_C"/>
</dbReference>
<organism evidence="12 13">
    <name type="scientific">Veillonella tobetsuensis</name>
    <dbReference type="NCBI Taxonomy" id="1110546"/>
    <lineage>
        <taxon>Bacteria</taxon>
        <taxon>Bacillati</taxon>
        <taxon>Bacillota</taxon>
        <taxon>Negativicutes</taxon>
        <taxon>Veillonellales</taxon>
        <taxon>Veillonellaceae</taxon>
        <taxon>Veillonella</taxon>
    </lineage>
</organism>
<dbReference type="NCBIfam" id="TIGR02644">
    <property type="entry name" value="Y_phosphoryl"/>
    <property type="match status" value="1"/>
</dbReference>
<comment type="function">
    <text evidence="2">Catalyzes phosphorolysis of the pyrimidine nucleosides uridine, thymidine and 2'-deoxyuridine with the formation of the corresponding pyrimidine base and ribose-1-phosphate.</text>
</comment>
<evidence type="ECO:0000256" key="10">
    <source>
        <dbReference type="ARBA" id="ARBA00048525"/>
    </source>
</evidence>